<sequence length="209" mass="21914">MSTLTVELKLDSIELSGSDKERSIYFVLASTNAVNPQSLAVSHLPDSGNLTLGENQTEYDFAPAGDSEGGLFLLSTQLPANNMLNVRIWVMESHVLLKDIGKILSGIGNFVETDVEKSGLVQAIGGVSPVVLTGITSASDGLSKLGDALAQTGDKQIGFISMDQSFESVSFPLNCTQTMMSGGGKLSWTWLCVANAPTVPVQAATASSI</sequence>
<evidence type="ECO:0000313" key="1">
    <source>
        <dbReference type="EMBL" id="SEI59218.1"/>
    </source>
</evidence>
<dbReference type="Proteomes" id="UP000199532">
    <property type="component" value="Unassembled WGS sequence"/>
</dbReference>
<name>A0A1H6RTM2_9BACT</name>
<accession>A0A1H6RTM2</accession>
<dbReference type="RefSeq" id="WP_090334136.1">
    <property type="nucleotide sequence ID" value="NZ_FNXY01000002.1"/>
</dbReference>
<gene>
    <name evidence="1" type="ORF">SAMN04487995_1532</name>
</gene>
<reference evidence="1 2" key="1">
    <citation type="submission" date="2016-10" db="EMBL/GenBank/DDBJ databases">
        <authorList>
            <person name="de Groot N.N."/>
        </authorList>
    </citation>
    <scope>NUCLEOTIDE SEQUENCE [LARGE SCALE GENOMIC DNA]</scope>
    <source>
        <strain evidence="1 2">DSM 19938</strain>
    </source>
</reference>
<dbReference type="EMBL" id="FNXY01000002">
    <property type="protein sequence ID" value="SEI59218.1"/>
    <property type="molecule type" value="Genomic_DNA"/>
</dbReference>
<keyword evidence="2" id="KW-1185">Reference proteome</keyword>
<organism evidence="1 2">
    <name type="scientific">Dyadobacter koreensis</name>
    <dbReference type="NCBI Taxonomy" id="408657"/>
    <lineage>
        <taxon>Bacteria</taxon>
        <taxon>Pseudomonadati</taxon>
        <taxon>Bacteroidota</taxon>
        <taxon>Cytophagia</taxon>
        <taxon>Cytophagales</taxon>
        <taxon>Spirosomataceae</taxon>
        <taxon>Dyadobacter</taxon>
    </lineage>
</organism>
<evidence type="ECO:0000313" key="2">
    <source>
        <dbReference type="Proteomes" id="UP000199532"/>
    </source>
</evidence>
<protein>
    <submittedName>
        <fullName evidence="1">Uncharacterized protein</fullName>
    </submittedName>
</protein>
<proteinExistence type="predicted"/>
<dbReference type="AlphaFoldDB" id="A0A1H6RTM2"/>